<dbReference type="SUPFAM" id="SSF51430">
    <property type="entry name" value="NAD(P)-linked oxidoreductase"/>
    <property type="match status" value="1"/>
</dbReference>
<evidence type="ECO:0000256" key="1">
    <source>
        <dbReference type="ARBA" id="ARBA00023002"/>
    </source>
</evidence>
<reference evidence="4" key="1">
    <citation type="journal article" date="2023" name="Mol. Phylogenet. Evol.">
        <title>Genome-scale phylogeny and comparative genomics of the fungal order Sordariales.</title>
        <authorList>
            <person name="Hensen N."/>
            <person name="Bonometti L."/>
            <person name="Westerberg I."/>
            <person name="Brannstrom I.O."/>
            <person name="Guillou S."/>
            <person name="Cros-Aarteil S."/>
            <person name="Calhoun S."/>
            <person name="Haridas S."/>
            <person name="Kuo A."/>
            <person name="Mondo S."/>
            <person name="Pangilinan J."/>
            <person name="Riley R."/>
            <person name="LaButti K."/>
            <person name="Andreopoulos B."/>
            <person name="Lipzen A."/>
            <person name="Chen C."/>
            <person name="Yan M."/>
            <person name="Daum C."/>
            <person name="Ng V."/>
            <person name="Clum A."/>
            <person name="Steindorff A."/>
            <person name="Ohm R.A."/>
            <person name="Martin F."/>
            <person name="Silar P."/>
            <person name="Natvig D.O."/>
            <person name="Lalanne C."/>
            <person name="Gautier V."/>
            <person name="Ament-Velasquez S.L."/>
            <person name="Kruys A."/>
            <person name="Hutchinson M.I."/>
            <person name="Powell A.J."/>
            <person name="Barry K."/>
            <person name="Miller A.N."/>
            <person name="Grigoriev I.V."/>
            <person name="Debuchy R."/>
            <person name="Gladieux P."/>
            <person name="Hiltunen Thoren M."/>
            <person name="Johannesson H."/>
        </authorList>
    </citation>
    <scope>NUCLEOTIDE SEQUENCE [LARGE SCALE GENOMIC DNA]</scope>
    <source>
        <strain evidence="4">CBS 340.73</strain>
    </source>
</reference>
<evidence type="ECO:0000313" key="4">
    <source>
        <dbReference type="Proteomes" id="UP001303473"/>
    </source>
</evidence>
<dbReference type="AlphaFoldDB" id="A0AAN6S177"/>
<name>A0AAN6S177_9PEZI</name>
<dbReference type="PANTHER" id="PTHR43364">
    <property type="entry name" value="NADH-SPECIFIC METHYLGLYOXAL REDUCTASE-RELATED"/>
    <property type="match status" value="1"/>
</dbReference>
<sequence>MLPSVPFAETLEAMDKLYKAGKFKRLCLSNFTSFEVTEVVMTCKYNGWVRPTIYQGIYNCMQRGIETELIPACNRYGLDVVVYSPIAGGLLSGKHDKESRPEEGRFSDKFLKGVLREKYFKNGFFEAINELKEAAAKHGLSTIEVALRWLVHHSKLKIFNEDGSRGGDGIITGVSNLKHLDDNLDYLEKAPSHRICWRCWTRRG</sequence>
<evidence type="ECO:0000259" key="2">
    <source>
        <dbReference type="Pfam" id="PF00248"/>
    </source>
</evidence>
<dbReference type="Pfam" id="PF00248">
    <property type="entry name" value="Aldo_ket_red"/>
    <property type="match status" value="1"/>
</dbReference>
<dbReference type="InterPro" id="IPR050523">
    <property type="entry name" value="AKR_Detox_Biosynth"/>
</dbReference>
<evidence type="ECO:0000313" key="3">
    <source>
        <dbReference type="EMBL" id="KAK3936051.1"/>
    </source>
</evidence>
<keyword evidence="1" id="KW-0560">Oxidoreductase</keyword>
<dbReference type="Gene3D" id="3.20.20.100">
    <property type="entry name" value="NADP-dependent oxidoreductase domain"/>
    <property type="match status" value="1"/>
</dbReference>
<dbReference type="InterPro" id="IPR023210">
    <property type="entry name" value="NADP_OxRdtase_dom"/>
</dbReference>
<gene>
    <name evidence="3" type="ORF">QBC46DRAFT_396065</name>
</gene>
<dbReference type="EMBL" id="MU853896">
    <property type="protein sequence ID" value="KAK3936051.1"/>
    <property type="molecule type" value="Genomic_DNA"/>
</dbReference>
<accession>A0AAN6S177</accession>
<comment type="caution">
    <text evidence="3">The sequence shown here is derived from an EMBL/GenBank/DDBJ whole genome shotgun (WGS) entry which is preliminary data.</text>
</comment>
<organism evidence="3 4">
    <name type="scientific">Diplogelasinospora grovesii</name>
    <dbReference type="NCBI Taxonomy" id="303347"/>
    <lineage>
        <taxon>Eukaryota</taxon>
        <taxon>Fungi</taxon>
        <taxon>Dikarya</taxon>
        <taxon>Ascomycota</taxon>
        <taxon>Pezizomycotina</taxon>
        <taxon>Sordariomycetes</taxon>
        <taxon>Sordariomycetidae</taxon>
        <taxon>Sordariales</taxon>
        <taxon>Diplogelasinosporaceae</taxon>
        <taxon>Diplogelasinospora</taxon>
    </lineage>
</organism>
<dbReference type="PANTHER" id="PTHR43364:SF4">
    <property type="entry name" value="NAD(P)-LINKED OXIDOREDUCTASE SUPERFAMILY PROTEIN"/>
    <property type="match status" value="1"/>
</dbReference>
<protein>
    <submittedName>
        <fullName evidence="3">NADP-dependent oxidoreductase domain-containing protein</fullName>
    </submittedName>
</protein>
<dbReference type="Proteomes" id="UP001303473">
    <property type="component" value="Unassembled WGS sequence"/>
</dbReference>
<proteinExistence type="predicted"/>
<feature type="domain" description="NADP-dependent oxidoreductase" evidence="2">
    <location>
        <begin position="3"/>
        <end position="189"/>
    </location>
</feature>
<dbReference type="GO" id="GO:0016491">
    <property type="term" value="F:oxidoreductase activity"/>
    <property type="evidence" value="ECO:0007669"/>
    <property type="project" value="UniProtKB-KW"/>
</dbReference>
<dbReference type="InterPro" id="IPR036812">
    <property type="entry name" value="NAD(P)_OxRdtase_dom_sf"/>
</dbReference>
<keyword evidence="4" id="KW-1185">Reference proteome</keyword>